<evidence type="ECO:0000256" key="1">
    <source>
        <dbReference type="ARBA" id="ARBA00000085"/>
    </source>
</evidence>
<evidence type="ECO:0000256" key="2">
    <source>
        <dbReference type="ARBA" id="ARBA00012438"/>
    </source>
</evidence>
<dbReference type="Pfam" id="PF00072">
    <property type="entry name" value="Response_reg"/>
    <property type="match status" value="1"/>
</dbReference>
<keyword evidence="10" id="KW-1185">Reference proteome</keyword>
<dbReference type="InterPro" id="IPR036097">
    <property type="entry name" value="HisK_dim/P_sf"/>
</dbReference>
<dbReference type="SUPFAM" id="SSF55874">
    <property type="entry name" value="ATPase domain of HSP90 chaperone/DNA topoisomerase II/histidine kinase"/>
    <property type="match status" value="1"/>
</dbReference>
<dbReference type="NCBIfam" id="TIGR00229">
    <property type="entry name" value="sensory_box"/>
    <property type="match status" value="1"/>
</dbReference>
<keyword evidence="5" id="KW-0472">Membrane</keyword>
<keyword evidence="3 4" id="KW-0597">Phosphoprotein</keyword>
<dbReference type="SMART" id="SM00387">
    <property type="entry name" value="HATPase_c"/>
    <property type="match status" value="1"/>
</dbReference>
<dbReference type="InterPro" id="IPR036890">
    <property type="entry name" value="HATPase_C_sf"/>
</dbReference>
<dbReference type="SMART" id="SM00091">
    <property type="entry name" value="PAS"/>
    <property type="match status" value="1"/>
</dbReference>
<evidence type="ECO:0000313" key="10">
    <source>
        <dbReference type="Proteomes" id="UP000245461"/>
    </source>
</evidence>
<evidence type="ECO:0000256" key="5">
    <source>
        <dbReference type="SAM" id="Phobius"/>
    </source>
</evidence>
<dbReference type="InterPro" id="IPR003594">
    <property type="entry name" value="HATPase_dom"/>
</dbReference>
<feature type="transmembrane region" description="Helical" evidence="5">
    <location>
        <begin position="182"/>
        <end position="202"/>
    </location>
</feature>
<feature type="domain" description="Histidine kinase" evidence="6">
    <location>
        <begin position="361"/>
        <end position="587"/>
    </location>
</feature>
<dbReference type="Gene3D" id="3.40.50.2300">
    <property type="match status" value="1"/>
</dbReference>
<dbReference type="Gene3D" id="3.30.565.10">
    <property type="entry name" value="Histidine kinase-like ATPase, C-terminal domain"/>
    <property type="match status" value="1"/>
</dbReference>
<gene>
    <name evidence="9" type="ORF">DKG74_15720</name>
</gene>
<dbReference type="InterPro" id="IPR003661">
    <property type="entry name" value="HisK_dim/P_dom"/>
</dbReference>
<dbReference type="SUPFAM" id="SSF47384">
    <property type="entry name" value="Homodimeric domain of signal transducing histidine kinase"/>
    <property type="match status" value="1"/>
</dbReference>
<dbReference type="InterPro" id="IPR000014">
    <property type="entry name" value="PAS"/>
</dbReference>
<dbReference type="EC" id="2.7.13.3" evidence="2"/>
<dbReference type="PANTHER" id="PTHR43065:SF42">
    <property type="entry name" value="TWO-COMPONENT SENSOR PPRA"/>
    <property type="match status" value="1"/>
</dbReference>
<accession>A0A317E118</accession>
<dbReference type="Gene3D" id="1.10.287.130">
    <property type="match status" value="1"/>
</dbReference>
<evidence type="ECO:0000259" key="8">
    <source>
        <dbReference type="PROSITE" id="PS50112"/>
    </source>
</evidence>
<proteinExistence type="predicted"/>
<dbReference type="EMBL" id="QGLE01000010">
    <property type="protein sequence ID" value="PWR20134.1"/>
    <property type="molecule type" value="Genomic_DNA"/>
</dbReference>
<evidence type="ECO:0000259" key="7">
    <source>
        <dbReference type="PROSITE" id="PS50110"/>
    </source>
</evidence>
<comment type="catalytic activity">
    <reaction evidence="1">
        <text>ATP + protein L-histidine = ADP + protein N-phospho-L-histidine.</text>
        <dbReference type="EC" id="2.7.13.3"/>
    </reaction>
</comment>
<dbReference type="GO" id="GO:0000155">
    <property type="term" value="F:phosphorelay sensor kinase activity"/>
    <property type="evidence" value="ECO:0007669"/>
    <property type="project" value="InterPro"/>
</dbReference>
<evidence type="ECO:0000256" key="4">
    <source>
        <dbReference type="PROSITE-ProRule" id="PRU00169"/>
    </source>
</evidence>
<dbReference type="InterPro" id="IPR013656">
    <property type="entry name" value="PAS_4"/>
</dbReference>
<reference evidence="9 10" key="1">
    <citation type="submission" date="2018-05" db="EMBL/GenBank/DDBJ databases">
        <title>Zavarzinia sp. HR-AS.</title>
        <authorList>
            <person name="Lee Y."/>
            <person name="Jeon C.O."/>
        </authorList>
    </citation>
    <scope>NUCLEOTIDE SEQUENCE [LARGE SCALE GENOMIC DNA]</scope>
    <source>
        <strain evidence="9 10">HR-AS</strain>
    </source>
</reference>
<dbReference type="CDD" id="cd00130">
    <property type="entry name" value="PAS"/>
    <property type="match status" value="1"/>
</dbReference>
<dbReference type="Gene3D" id="3.30.450.20">
    <property type="entry name" value="PAS domain"/>
    <property type="match status" value="1"/>
</dbReference>
<evidence type="ECO:0000259" key="6">
    <source>
        <dbReference type="PROSITE" id="PS50109"/>
    </source>
</evidence>
<organism evidence="9 10">
    <name type="scientific">Zavarzinia aquatilis</name>
    <dbReference type="NCBI Taxonomy" id="2211142"/>
    <lineage>
        <taxon>Bacteria</taxon>
        <taxon>Pseudomonadati</taxon>
        <taxon>Pseudomonadota</taxon>
        <taxon>Alphaproteobacteria</taxon>
        <taxon>Rhodospirillales</taxon>
        <taxon>Zavarziniaceae</taxon>
        <taxon>Zavarzinia</taxon>
    </lineage>
</organism>
<evidence type="ECO:0000313" key="9">
    <source>
        <dbReference type="EMBL" id="PWR20134.1"/>
    </source>
</evidence>
<dbReference type="Pfam" id="PF02518">
    <property type="entry name" value="HATPase_c"/>
    <property type="match status" value="1"/>
</dbReference>
<dbReference type="SMART" id="SM00388">
    <property type="entry name" value="HisKA"/>
    <property type="match status" value="1"/>
</dbReference>
<comment type="caution">
    <text evidence="9">The sequence shown here is derived from an EMBL/GenBank/DDBJ whole genome shotgun (WGS) entry which is preliminary data.</text>
</comment>
<dbReference type="Pfam" id="PF08448">
    <property type="entry name" value="PAS_4"/>
    <property type="match status" value="1"/>
</dbReference>
<feature type="domain" description="Response regulatory" evidence="7">
    <location>
        <begin position="607"/>
        <end position="726"/>
    </location>
</feature>
<dbReference type="SMART" id="SM00448">
    <property type="entry name" value="REC"/>
    <property type="match status" value="1"/>
</dbReference>
<keyword evidence="5" id="KW-0812">Transmembrane</keyword>
<sequence>MFRPRRGRIIWAATALLAALYVCAALYVVEQVNRAGDHIEHGVRAGGWALSELIRDYDGLTIASYRADSERSPAAYDDMQRHLGVLRNRIDRLGADETAAGLRAVDGVVPTLNALGTALAALHRRLGTTAIGELATPAETPTLIRRTLAPFEDSLRDLQRKILLSDEGAAEHRELGQAAAHLGLLLGGMFALGLAIVGLAIGQAWRTRVLKREAQAAQAQTQRLKLAIGNSSDGIALTDGDGCFTQMNDAHLKMFGIASPGAIVGRHWSALYGPAEAERLQNDMIPALRRDHRWHGLAIGLTAAGTPVEQEISLTLLDDGGILCITRDVTTSRVEQRARRLLEEQLLVAQKMEAVGRLTSGFAHDFNNVLASIQGYAEILRDDAPEASPPRRFSEQILTATKRGRGLVERILGFGRPARDHVESCDLGAAVEEAIGLLSGALPPSIALTSEGAVPGVVVALSSDQAMQVLMNLGVNAKDALGEHQGTIRIAIGEAPLPPGWPHVLIGRRRTGTDCACLRVEDSGEGVAEDQLVRIFEPFFTTKAEGSGTGLGLAAVHSIVTGCGGEIVLASKIGQGTRFDLYLPLSTPDLPPAEADTDPAVPRQKLRVLIAEDDELLSEALGEALERQGFTVHVVHDARSALAYLARHSGQIDVLLTDEAMPGMRGSEMIRQLRSAGSRLPIVLWSANADPTLLGAAGLLGANSRVEFCRKPASTGDLIAAINRAVAAP</sequence>
<dbReference type="SUPFAM" id="SSF55785">
    <property type="entry name" value="PYP-like sensor domain (PAS domain)"/>
    <property type="match status" value="1"/>
</dbReference>
<keyword evidence="5" id="KW-1133">Transmembrane helix</keyword>
<dbReference type="AlphaFoldDB" id="A0A317E118"/>
<dbReference type="Pfam" id="PF00512">
    <property type="entry name" value="HisKA"/>
    <property type="match status" value="1"/>
</dbReference>
<feature type="modified residue" description="4-aspartylphosphate" evidence="4">
    <location>
        <position position="658"/>
    </location>
</feature>
<dbReference type="RefSeq" id="WP_109907131.1">
    <property type="nucleotide sequence ID" value="NZ_QGLE01000010.1"/>
</dbReference>
<dbReference type="SUPFAM" id="SSF52172">
    <property type="entry name" value="CheY-like"/>
    <property type="match status" value="1"/>
</dbReference>
<dbReference type="InterPro" id="IPR001789">
    <property type="entry name" value="Sig_transdc_resp-reg_receiver"/>
</dbReference>
<dbReference type="Proteomes" id="UP000245461">
    <property type="component" value="Unassembled WGS sequence"/>
</dbReference>
<evidence type="ECO:0000256" key="3">
    <source>
        <dbReference type="ARBA" id="ARBA00022553"/>
    </source>
</evidence>
<feature type="domain" description="PAS" evidence="8">
    <location>
        <begin position="220"/>
        <end position="291"/>
    </location>
</feature>
<protein>
    <recommendedName>
        <fullName evidence="2">histidine kinase</fullName>
        <ecNumber evidence="2">2.7.13.3</ecNumber>
    </recommendedName>
</protein>
<dbReference type="PROSITE" id="PS50110">
    <property type="entry name" value="RESPONSE_REGULATORY"/>
    <property type="match status" value="1"/>
</dbReference>
<dbReference type="InterPro" id="IPR035965">
    <property type="entry name" value="PAS-like_dom_sf"/>
</dbReference>
<dbReference type="InterPro" id="IPR011006">
    <property type="entry name" value="CheY-like_superfamily"/>
</dbReference>
<dbReference type="InterPro" id="IPR004358">
    <property type="entry name" value="Sig_transdc_His_kin-like_C"/>
</dbReference>
<dbReference type="CDD" id="cd00082">
    <property type="entry name" value="HisKA"/>
    <property type="match status" value="1"/>
</dbReference>
<dbReference type="OrthoDB" id="9796100at2"/>
<dbReference type="PROSITE" id="PS50109">
    <property type="entry name" value="HIS_KIN"/>
    <property type="match status" value="1"/>
</dbReference>
<dbReference type="InterPro" id="IPR005467">
    <property type="entry name" value="His_kinase_dom"/>
</dbReference>
<dbReference type="PRINTS" id="PR00344">
    <property type="entry name" value="BCTRLSENSOR"/>
</dbReference>
<name>A0A317E118_9PROT</name>
<dbReference type="PANTHER" id="PTHR43065">
    <property type="entry name" value="SENSOR HISTIDINE KINASE"/>
    <property type="match status" value="1"/>
</dbReference>
<dbReference type="PROSITE" id="PS50112">
    <property type="entry name" value="PAS"/>
    <property type="match status" value="1"/>
</dbReference>